<dbReference type="Proteomes" id="UP001177670">
    <property type="component" value="Unassembled WGS sequence"/>
</dbReference>
<evidence type="ECO:0000313" key="2">
    <source>
        <dbReference type="EMBL" id="KAK1137076.1"/>
    </source>
</evidence>
<dbReference type="AlphaFoldDB" id="A0AA40KXY1"/>
<name>A0AA40KXY1_9HYME</name>
<organism evidence="2 3">
    <name type="scientific">Melipona bicolor</name>
    <dbReference type="NCBI Taxonomy" id="60889"/>
    <lineage>
        <taxon>Eukaryota</taxon>
        <taxon>Metazoa</taxon>
        <taxon>Ecdysozoa</taxon>
        <taxon>Arthropoda</taxon>
        <taxon>Hexapoda</taxon>
        <taxon>Insecta</taxon>
        <taxon>Pterygota</taxon>
        <taxon>Neoptera</taxon>
        <taxon>Endopterygota</taxon>
        <taxon>Hymenoptera</taxon>
        <taxon>Apocrita</taxon>
        <taxon>Aculeata</taxon>
        <taxon>Apoidea</taxon>
        <taxon>Anthophila</taxon>
        <taxon>Apidae</taxon>
        <taxon>Melipona</taxon>
    </lineage>
</organism>
<proteinExistence type="predicted"/>
<feature type="compositionally biased region" description="Basic and acidic residues" evidence="1">
    <location>
        <begin position="15"/>
        <end position="28"/>
    </location>
</feature>
<comment type="caution">
    <text evidence="2">The sequence shown here is derived from an EMBL/GenBank/DDBJ whole genome shotgun (WGS) entry which is preliminary data.</text>
</comment>
<evidence type="ECO:0000256" key="1">
    <source>
        <dbReference type="SAM" id="MobiDB-lite"/>
    </source>
</evidence>
<dbReference type="EMBL" id="JAHYIQ010000001">
    <property type="protein sequence ID" value="KAK1137076.1"/>
    <property type="molecule type" value="Genomic_DNA"/>
</dbReference>
<accession>A0AA40KXY1</accession>
<feature type="region of interest" description="Disordered" evidence="1">
    <location>
        <begin position="1"/>
        <end position="58"/>
    </location>
</feature>
<evidence type="ECO:0000313" key="3">
    <source>
        <dbReference type="Proteomes" id="UP001177670"/>
    </source>
</evidence>
<sequence>MKFQADKEKKKKTKKKEEPAPPPAEEKPPTPTSIPKESGSTRASSRGSRKAKRAGSSVFSMFTQKQVAEFKEVYPSDILIIQDNRYNLIVMNNF</sequence>
<keyword evidence="3" id="KW-1185">Reference proteome</keyword>
<gene>
    <name evidence="2" type="ORF">K0M31_001603</name>
</gene>
<protein>
    <submittedName>
        <fullName evidence="2">Uncharacterized protein</fullName>
    </submittedName>
</protein>
<reference evidence="2" key="1">
    <citation type="submission" date="2021-10" db="EMBL/GenBank/DDBJ databases">
        <title>Melipona bicolor Genome sequencing and assembly.</title>
        <authorList>
            <person name="Araujo N.S."/>
            <person name="Arias M.C."/>
        </authorList>
    </citation>
    <scope>NUCLEOTIDE SEQUENCE</scope>
    <source>
        <strain evidence="2">USP_2M_L1-L4_2017</strain>
        <tissue evidence="2">Whole body</tissue>
    </source>
</reference>